<protein>
    <recommendedName>
        <fullName evidence="8">DDE Tnp4 domain-containing protein</fullName>
    </recommendedName>
</protein>
<comment type="similarity">
    <text evidence="3">Belongs to the HARBI1 family.</text>
</comment>
<evidence type="ECO:0000256" key="4">
    <source>
        <dbReference type="ARBA" id="ARBA00022722"/>
    </source>
</evidence>
<dbReference type="Proteomes" id="UP000814243">
    <property type="component" value="Unassembled WGS sequence"/>
</dbReference>
<dbReference type="InterPro" id="IPR045249">
    <property type="entry name" value="HARBI1-like"/>
</dbReference>
<comment type="caution">
    <text evidence="11">The sequence shown here is derived from an EMBL/GenBank/DDBJ whole genome shotgun (WGS) entry which is preliminary data.</text>
</comment>
<reference evidence="11" key="1">
    <citation type="journal article" date="2021" name="G3 (Bethesda)">
        <title>Genome and transcriptome analysis of the beet armyworm Spodoptera exigua reveals targets for pest control. .</title>
        <authorList>
            <person name="Simon S."/>
            <person name="Breeschoten T."/>
            <person name="Jansen H.J."/>
            <person name="Dirks R.P."/>
            <person name="Schranz M.E."/>
            <person name="Ros V.I.D."/>
        </authorList>
    </citation>
    <scope>NUCLEOTIDE SEQUENCE</scope>
    <source>
        <strain evidence="11">TB_SE_WUR_2020</strain>
    </source>
</reference>
<dbReference type="PANTHER" id="PTHR22930">
    <property type="match status" value="1"/>
</dbReference>
<organism evidence="11 12">
    <name type="scientific">Spodoptera exigua</name>
    <name type="common">Beet armyworm</name>
    <name type="synonym">Noctua fulgens</name>
    <dbReference type="NCBI Taxonomy" id="7107"/>
    <lineage>
        <taxon>Eukaryota</taxon>
        <taxon>Metazoa</taxon>
        <taxon>Ecdysozoa</taxon>
        <taxon>Arthropoda</taxon>
        <taxon>Hexapoda</taxon>
        <taxon>Insecta</taxon>
        <taxon>Pterygota</taxon>
        <taxon>Neoptera</taxon>
        <taxon>Endopterygota</taxon>
        <taxon>Lepidoptera</taxon>
        <taxon>Glossata</taxon>
        <taxon>Ditrysia</taxon>
        <taxon>Noctuoidea</taxon>
        <taxon>Noctuidae</taxon>
        <taxon>Amphipyrinae</taxon>
        <taxon>Spodoptera</taxon>
    </lineage>
</organism>
<proteinExistence type="inferred from homology"/>
<evidence type="ECO:0000256" key="5">
    <source>
        <dbReference type="ARBA" id="ARBA00022723"/>
    </source>
</evidence>
<dbReference type="AlphaFoldDB" id="A0A922N144"/>
<dbReference type="Pfam" id="PF13359">
    <property type="entry name" value="DDE_Tnp_4"/>
    <property type="match status" value="1"/>
</dbReference>
<dbReference type="GO" id="GO:0004518">
    <property type="term" value="F:nuclease activity"/>
    <property type="evidence" value="ECO:0007669"/>
    <property type="project" value="UniProtKB-KW"/>
</dbReference>
<evidence type="ECO:0000256" key="1">
    <source>
        <dbReference type="ARBA" id="ARBA00001968"/>
    </source>
</evidence>
<dbReference type="InterPro" id="IPR027806">
    <property type="entry name" value="HARBI1_dom"/>
</dbReference>
<evidence type="ECO:0000313" key="12">
    <source>
        <dbReference type="Proteomes" id="UP000814243"/>
    </source>
</evidence>
<comment type="subcellular location">
    <subcellularLocation>
        <location evidence="2">Nucleus</location>
    </subcellularLocation>
</comment>
<gene>
    <name evidence="9" type="ORF">HF086_002024</name>
    <name evidence="10" type="ORF">HF086_007948</name>
    <name evidence="11" type="ORF">HF086_011398</name>
</gene>
<dbReference type="GO" id="GO:0005634">
    <property type="term" value="C:nucleus"/>
    <property type="evidence" value="ECO:0007669"/>
    <property type="project" value="UniProtKB-SubCell"/>
</dbReference>
<keyword evidence="4" id="KW-0540">Nuclease</keyword>
<accession>A0A922N144</accession>
<dbReference type="GO" id="GO:0046872">
    <property type="term" value="F:metal ion binding"/>
    <property type="evidence" value="ECO:0007669"/>
    <property type="project" value="UniProtKB-KW"/>
</dbReference>
<dbReference type="EMBL" id="JACEFF010000005">
    <property type="protein sequence ID" value="KAH9645936.1"/>
    <property type="molecule type" value="Genomic_DNA"/>
</dbReference>
<evidence type="ECO:0000259" key="8">
    <source>
        <dbReference type="Pfam" id="PF13359"/>
    </source>
</evidence>
<evidence type="ECO:0000313" key="11">
    <source>
        <dbReference type="EMBL" id="KAH9645936.1"/>
    </source>
</evidence>
<keyword evidence="6" id="KW-0378">Hydrolase</keyword>
<keyword evidence="7" id="KW-0539">Nucleus</keyword>
<evidence type="ECO:0000256" key="6">
    <source>
        <dbReference type="ARBA" id="ARBA00022801"/>
    </source>
</evidence>
<evidence type="ECO:0000256" key="2">
    <source>
        <dbReference type="ARBA" id="ARBA00004123"/>
    </source>
</evidence>
<comment type="cofactor">
    <cofactor evidence="1">
        <name>a divalent metal cation</name>
        <dbReference type="ChEBI" id="CHEBI:60240"/>
    </cofactor>
</comment>
<dbReference type="EMBL" id="JACEFF010000062">
    <property type="protein sequence ID" value="KAH9644860.1"/>
    <property type="molecule type" value="Genomic_DNA"/>
</dbReference>
<dbReference type="GO" id="GO:0016787">
    <property type="term" value="F:hydrolase activity"/>
    <property type="evidence" value="ECO:0007669"/>
    <property type="project" value="UniProtKB-KW"/>
</dbReference>
<feature type="domain" description="DDE Tnp4" evidence="8">
    <location>
        <begin position="26"/>
        <end position="191"/>
    </location>
</feature>
<evidence type="ECO:0000256" key="3">
    <source>
        <dbReference type="ARBA" id="ARBA00006958"/>
    </source>
</evidence>
<sequence>MPTTAEGWLNIEEGFRTKFPHCIGALDGKHVVIESPTHSGTEYFNYKKTFSIVLLALVDSKYKFVFADIGSQGRISDGGVFNNCLLCKRIIRNEIDFPPPCPLPGSNINIPYVFLADGAFALSQHVMKPYPGNHEVGSPKRLFNQNLSRSRVVVENTFGILTSVFRIFRRPINLEPQTVTEFTMTCVLLHNFLRTSKSSSNRYTPQSSFDVYDSSGNMVTPGSWRRDNDEYNALQNLPQIPRRSPVNAREVREEFTSYFNRIG</sequence>
<evidence type="ECO:0000313" key="9">
    <source>
        <dbReference type="EMBL" id="KAH9638784.1"/>
    </source>
</evidence>
<dbReference type="EMBL" id="JACEFF010000372">
    <property type="protein sequence ID" value="KAH9638784.1"/>
    <property type="molecule type" value="Genomic_DNA"/>
</dbReference>
<keyword evidence="5" id="KW-0479">Metal-binding</keyword>
<name>A0A922N144_SPOEX</name>
<dbReference type="PANTHER" id="PTHR22930:SF269">
    <property type="entry name" value="NUCLEASE HARBI1-LIKE PROTEIN"/>
    <property type="match status" value="1"/>
</dbReference>
<evidence type="ECO:0000313" key="10">
    <source>
        <dbReference type="EMBL" id="KAH9644860.1"/>
    </source>
</evidence>
<evidence type="ECO:0000256" key="7">
    <source>
        <dbReference type="ARBA" id="ARBA00023242"/>
    </source>
</evidence>